<dbReference type="AlphaFoldDB" id="F1Z3K4"/>
<accession>F1Z3K4</accession>
<sequence length="44" mass="5095">MYALQLSVLGLSCRRERGVAGEPYLVGRRREIWLRPHRGKEDVA</sequence>
<proteinExistence type="predicted"/>
<organism evidence="1 2">
    <name type="scientific">Novosphingobium nitrogenifigens DSM 19370</name>
    <dbReference type="NCBI Taxonomy" id="983920"/>
    <lineage>
        <taxon>Bacteria</taxon>
        <taxon>Pseudomonadati</taxon>
        <taxon>Pseudomonadota</taxon>
        <taxon>Alphaproteobacteria</taxon>
        <taxon>Sphingomonadales</taxon>
        <taxon>Sphingomonadaceae</taxon>
        <taxon>Novosphingobium</taxon>
    </lineage>
</organism>
<keyword evidence="2" id="KW-1185">Reference proteome</keyword>
<dbReference type="EMBL" id="AEWJ01000008">
    <property type="protein sequence ID" value="EGD60817.1"/>
    <property type="molecule type" value="Genomic_DNA"/>
</dbReference>
<comment type="caution">
    <text evidence="1">The sequence shown here is derived from an EMBL/GenBank/DDBJ whole genome shotgun (WGS) entry which is preliminary data.</text>
</comment>
<name>F1Z3K4_9SPHN</name>
<reference evidence="1 2" key="1">
    <citation type="journal article" date="2012" name="J. Bacteriol.">
        <title>Draft Genome Sequence of Novosphingobium nitrogenifigens Y88T.</title>
        <authorList>
            <person name="Strabala T.J."/>
            <person name="Macdonald L."/>
            <person name="Liu V."/>
            <person name="Smit A.M."/>
        </authorList>
    </citation>
    <scope>NUCLEOTIDE SEQUENCE [LARGE SCALE GENOMIC DNA]</scope>
    <source>
        <strain evidence="1 2">DSM 19370</strain>
    </source>
</reference>
<protein>
    <submittedName>
        <fullName evidence="1">Uncharacterized protein</fullName>
    </submittedName>
</protein>
<dbReference type="HOGENOM" id="CLU_3219326_0_0_5"/>
<evidence type="ECO:0000313" key="2">
    <source>
        <dbReference type="Proteomes" id="UP000004728"/>
    </source>
</evidence>
<dbReference type="STRING" id="983920.Y88_1705"/>
<dbReference type="InParanoid" id="F1Z3K4"/>
<gene>
    <name evidence="1" type="ORF">Y88_1705</name>
</gene>
<dbReference type="Proteomes" id="UP000004728">
    <property type="component" value="Unassembled WGS sequence"/>
</dbReference>
<evidence type="ECO:0000313" key="1">
    <source>
        <dbReference type="EMBL" id="EGD60817.1"/>
    </source>
</evidence>